<proteinExistence type="predicted"/>
<protein>
    <submittedName>
        <fullName evidence="1">Uncharacterized protein</fullName>
    </submittedName>
</protein>
<organism evidence="1 2">
    <name type="scientific">Vibrio natriegens NBRC 15636 = ATCC 14048 = DSM 759</name>
    <dbReference type="NCBI Taxonomy" id="1219067"/>
    <lineage>
        <taxon>Bacteria</taxon>
        <taxon>Pseudomonadati</taxon>
        <taxon>Pseudomonadota</taxon>
        <taxon>Gammaproteobacteria</taxon>
        <taxon>Vibrionales</taxon>
        <taxon>Vibrionaceae</taxon>
        <taxon>Vibrio</taxon>
    </lineage>
</organism>
<accession>A0AAN0Y694</accession>
<dbReference type="AlphaFoldDB" id="A0AAN0Y694"/>
<dbReference type="GeneID" id="70915388"/>
<dbReference type="KEGG" id="vna:PN96_21335"/>
<dbReference type="EMBL" id="CP016346">
    <property type="protein sequence ID" value="ANQ14417.1"/>
    <property type="molecule type" value="Genomic_DNA"/>
</dbReference>
<name>A0AAN0Y694_VIBNA</name>
<reference evidence="1 2" key="1">
    <citation type="submission" date="2016-07" db="EMBL/GenBank/DDBJ databases">
        <title>Developing Vibrio natriegens as a novel, fast-growing host for biotechnology.</title>
        <authorList>
            <person name="Weinstock M.T."/>
            <person name="Hesek E.D."/>
            <person name="Wilson C.M."/>
            <person name="Gibson D.G."/>
        </authorList>
    </citation>
    <scope>NUCLEOTIDE SEQUENCE [LARGE SCALE GENOMIC DNA]</scope>
    <source>
        <strain evidence="1 2">ATCC 14048</strain>
    </source>
</reference>
<evidence type="ECO:0000313" key="1">
    <source>
        <dbReference type="EMBL" id="ANQ14417.1"/>
    </source>
</evidence>
<keyword evidence="2" id="KW-1185">Reference proteome</keyword>
<dbReference type="RefSeq" id="WP_020335990.1">
    <property type="nucleotide sequence ID" value="NZ_ATFJ01000039.1"/>
</dbReference>
<evidence type="ECO:0000313" key="2">
    <source>
        <dbReference type="Proteomes" id="UP000092741"/>
    </source>
</evidence>
<dbReference type="Proteomes" id="UP000092741">
    <property type="component" value="Chromosome 2"/>
</dbReference>
<sequence length="216" mass="23144">MNRHNTLFVTLLSVSALWGCNSDSDDNRQAHVQSGVYSGVIWADDASPDGAQVVIQEGVEPQLTLWDAREHQTSYLGALSNDQITFLTASVNCEMSGTNLTCNNANGSSVLLPITKESADLSNYAGTYQARYSDGLYQMSIDESGAIALTGSACSSEGSLFTSAGLESVIMMELLDAQCIQIGNVNIATLEVDNDSLVSINVQTDSDEFPQVWVKL</sequence>
<gene>
    <name evidence="1" type="ORF">BA890_16830</name>
</gene>